<keyword evidence="2" id="KW-0732">Signal</keyword>
<feature type="domain" description="Bifunctional inhibitor/plant lipid transfer protein/seed storage helical" evidence="3">
    <location>
        <begin position="188"/>
        <end position="304"/>
    </location>
</feature>
<reference evidence="5" key="1">
    <citation type="journal article" date="2019" name="Gigascience">
        <title>De novo genome assembly of the endangered Acer yangbiense, a plant species with extremely small populations endemic to Yunnan Province, China.</title>
        <authorList>
            <person name="Yang J."/>
            <person name="Wariss H.M."/>
            <person name="Tao L."/>
            <person name="Zhang R."/>
            <person name="Yun Q."/>
            <person name="Hollingsworth P."/>
            <person name="Dao Z."/>
            <person name="Luo G."/>
            <person name="Guo H."/>
            <person name="Ma Y."/>
            <person name="Sun W."/>
        </authorList>
    </citation>
    <scope>NUCLEOTIDE SEQUENCE [LARGE SCALE GENOMIC DNA]</scope>
    <source>
        <strain evidence="5">cv. br00</strain>
    </source>
</reference>
<dbReference type="InterPro" id="IPR036312">
    <property type="entry name" value="Bifun_inhib/LTP/seed_sf"/>
</dbReference>
<sequence>MGMVKILAAALLAAFLLLDPMTEAAPDPPQRPLCMPQFSLVNQACNSVILGTPLPNHSLTSGADEGHGHGRRHGRRHGHRQGHRGSHHGSSSPEDNCCKWMKELDDECVCDLLYRLPPLLSKPAHEYTVYVGASCNVTYSCANREIDFEYNLMENLKVFMFTFMAVSLLLVFGVNGQLLEPRPQRPLCASQIALVNYVCGSLLPAPPATSLPSATAASDDHNSHGNRHEHEHGHGHGHRHGHRHGGSRGHGHGGTPEENCCRWLNDVDAECVCELLVRLPPFLSRPPHEYTVKIDDSCSVSYSCGLIK</sequence>
<feature type="domain" description="Bifunctional inhibitor/plant lipid transfer protein/seed storage helical" evidence="3">
    <location>
        <begin position="45"/>
        <end position="141"/>
    </location>
</feature>
<evidence type="ECO:0000313" key="4">
    <source>
        <dbReference type="EMBL" id="KAB5527515.1"/>
    </source>
</evidence>
<gene>
    <name evidence="4" type="ORF">DKX38_021362</name>
</gene>
<proteinExistence type="predicted"/>
<dbReference type="AlphaFoldDB" id="A0A5N5KC42"/>
<keyword evidence="5" id="KW-1185">Reference proteome</keyword>
<feature type="signal peptide" evidence="2">
    <location>
        <begin position="1"/>
        <end position="24"/>
    </location>
</feature>
<dbReference type="SMART" id="SM00499">
    <property type="entry name" value="AAI"/>
    <property type="match status" value="2"/>
</dbReference>
<evidence type="ECO:0000256" key="1">
    <source>
        <dbReference type="SAM" id="MobiDB-lite"/>
    </source>
</evidence>
<feature type="compositionally biased region" description="Basic residues" evidence="1">
    <location>
        <begin position="69"/>
        <end position="87"/>
    </location>
</feature>
<feature type="region of interest" description="Disordered" evidence="1">
    <location>
        <begin position="210"/>
        <end position="251"/>
    </location>
</feature>
<dbReference type="PANTHER" id="PTHR34377">
    <property type="entry name" value="TETRATRICOPEPTIDE REPEAT (TPR)-LIKE SUPERFAMILY PROTEIN"/>
    <property type="match status" value="1"/>
</dbReference>
<evidence type="ECO:0000256" key="2">
    <source>
        <dbReference type="SAM" id="SignalP"/>
    </source>
</evidence>
<organism evidence="4 5">
    <name type="scientific">Salix brachista</name>
    <dbReference type="NCBI Taxonomy" id="2182728"/>
    <lineage>
        <taxon>Eukaryota</taxon>
        <taxon>Viridiplantae</taxon>
        <taxon>Streptophyta</taxon>
        <taxon>Embryophyta</taxon>
        <taxon>Tracheophyta</taxon>
        <taxon>Spermatophyta</taxon>
        <taxon>Magnoliopsida</taxon>
        <taxon>eudicotyledons</taxon>
        <taxon>Gunneridae</taxon>
        <taxon>Pentapetalae</taxon>
        <taxon>rosids</taxon>
        <taxon>fabids</taxon>
        <taxon>Malpighiales</taxon>
        <taxon>Salicaceae</taxon>
        <taxon>Saliceae</taxon>
        <taxon>Salix</taxon>
    </lineage>
</organism>
<feature type="region of interest" description="Disordered" evidence="1">
    <location>
        <begin position="56"/>
        <end position="93"/>
    </location>
</feature>
<dbReference type="SUPFAM" id="SSF47699">
    <property type="entry name" value="Bifunctional inhibitor/lipid-transfer protein/seed storage 2S albumin"/>
    <property type="match status" value="1"/>
</dbReference>
<evidence type="ECO:0000259" key="3">
    <source>
        <dbReference type="SMART" id="SM00499"/>
    </source>
</evidence>
<evidence type="ECO:0000313" key="5">
    <source>
        <dbReference type="Proteomes" id="UP000326939"/>
    </source>
</evidence>
<protein>
    <recommendedName>
        <fullName evidence="3">Bifunctional inhibitor/plant lipid transfer protein/seed storage helical domain-containing protein</fullName>
    </recommendedName>
</protein>
<feature type="chain" id="PRO_5024366299" description="Bifunctional inhibitor/plant lipid transfer protein/seed storage helical domain-containing protein" evidence="2">
    <location>
        <begin position="25"/>
        <end position="308"/>
    </location>
</feature>
<accession>A0A5N5KC42</accession>
<dbReference type="Proteomes" id="UP000326939">
    <property type="component" value="Chromosome 14"/>
</dbReference>
<dbReference type="PANTHER" id="PTHR34377:SF3">
    <property type="entry name" value="TETRATRICOPEPTIDE REPEAT (TPR)-LIKE SUPERFAMILY PROTEIN"/>
    <property type="match status" value="1"/>
</dbReference>
<dbReference type="EMBL" id="VDCV01000014">
    <property type="protein sequence ID" value="KAB5527515.1"/>
    <property type="molecule type" value="Genomic_DNA"/>
</dbReference>
<comment type="caution">
    <text evidence="4">The sequence shown here is derived from an EMBL/GenBank/DDBJ whole genome shotgun (WGS) entry which is preliminary data.</text>
</comment>
<name>A0A5N5KC42_9ROSI</name>
<feature type="compositionally biased region" description="Basic and acidic residues" evidence="1">
    <location>
        <begin position="218"/>
        <end position="234"/>
    </location>
</feature>
<dbReference type="InterPro" id="IPR016140">
    <property type="entry name" value="Bifunc_inhib/LTP/seed_store"/>
</dbReference>
<feature type="compositionally biased region" description="Basic residues" evidence="1">
    <location>
        <begin position="235"/>
        <end position="251"/>
    </location>
</feature>